<gene>
    <name evidence="3" type="ORF">Tci_405777</name>
</gene>
<name>A0A699HKH1_TANCI</name>
<dbReference type="PROSITE" id="PS50891">
    <property type="entry name" value="LOB"/>
    <property type="match status" value="1"/>
</dbReference>
<evidence type="ECO:0000256" key="1">
    <source>
        <dbReference type="ARBA" id="ARBA00005474"/>
    </source>
</evidence>
<dbReference type="EMBL" id="BKCJ010170286">
    <property type="protein sequence ID" value="GEY33803.1"/>
    <property type="molecule type" value="Genomic_DNA"/>
</dbReference>
<dbReference type="AlphaFoldDB" id="A0A699HKH1"/>
<comment type="caution">
    <text evidence="3">The sequence shown here is derived from an EMBL/GenBank/DDBJ whole genome shotgun (WGS) entry which is preliminary data.</text>
</comment>
<feature type="domain" description="LOB" evidence="2">
    <location>
        <begin position="3"/>
        <end position="109"/>
    </location>
</feature>
<sequence>MHPPCTVCVVLDKECSKYCVYSRGFPPNQKVIGFSRVKYLLNMDNVYRNLLKLYHSIDPGDYEKYVRSLIHETTCRDDDNLHEAKGIYDRDVGQARQAQKLVEDQIAAFQTVLYATREEGLKLSQQIHIKETQLKAVGIQIPK</sequence>
<dbReference type="InterPro" id="IPR004883">
    <property type="entry name" value="LOB"/>
</dbReference>
<proteinExistence type="inferred from homology"/>
<protein>
    <recommendedName>
        <fullName evidence="2">LOB domain-containing protein</fullName>
    </recommendedName>
</protein>
<organism evidence="3">
    <name type="scientific">Tanacetum cinerariifolium</name>
    <name type="common">Dalmatian daisy</name>
    <name type="synonym">Chrysanthemum cinerariifolium</name>
    <dbReference type="NCBI Taxonomy" id="118510"/>
    <lineage>
        <taxon>Eukaryota</taxon>
        <taxon>Viridiplantae</taxon>
        <taxon>Streptophyta</taxon>
        <taxon>Embryophyta</taxon>
        <taxon>Tracheophyta</taxon>
        <taxon>Spermatophyta</taxon>
        <taxon>Magnoliopsida</taxon>
        <taxon>eudicotyledons</taxon>
        <taxon>Gunneridae</taxon>
        <taxon>Pentapetalae</taxon>
        <taxon>asterids</taxon>
        <taxon>campanulids</taxon>
        <taxon>Asterales</taxon>
        <taxon>Asteraceae</taxon>
        <taxon>Asteroideae</taxon>
        <taxon>Anthemideae</taxon>
        <taxon>Anthemidinae</taxon>
        <taxon>Tanacetum</taxon>
    </lineage>
</organism>
<evidence type="ECO:0000313" key="3">
    <source>
        <dbReference type="EMBL" id="GEY33803.1"/>
    </source>
</evidence>
<comment type="similarity">
    <text evidence="1">Belongs to the LOB domain-containing protein family.</text>
</comment>
<accession>A0A699HKH1</accession>
<reference evidence="3" key="1">
    <citation type="journal article" date="2019" name="Sci. Rep.">
        <title>Draft genome of Tanacetum cinerariifolium, the natural source of mosquito coil.</title>
        <authorList>
            <person name="Yamashiro T."/>
            <person name="Shiraishi A."/>
            <person name="Satake H."/>
            <person name="Nakayama K."/>
        </authorList>
    </citation>
    <scope>NUCLEOTIDE SEQUENCE</scope>
</reference>
<dbReference type="Pfam" id="PF03195">
    <property type="entry name" value="LOB"/>
    <property type="match status" value="1"/>
</dbReference>
<evidence type="ECO:0000259" key="2">
    <source>
        <dbReference type="PROSITE" id="PS50891"/>
    </source>
</evidence>